<dbReference type="AlphaFoldDB" id="A0A1D6H2N6"/>
<accession>A0A1D6H2N6</accession>
<dbReference type="EMBL" id="CM000781">
    <property type="protein sequence ID" value="AQK69100.1"/>
    <property type="molecule type" value="Genomic_DNA"/>
</dbReference>
<organism evidence="1">
    <name type="scientific">Zea mays</name>
    <name type="common">Maize</name>
    <dbReference type="NCBI Taxonomy" id="4577"/>
    <lineage>
        <taxon>Eukaryota</taxon>
        <taxon>Viridiplantae</taxon>
        <taxon>Streptophyta</taxon>
        <taxon>Embryophyta</taxon>
        <taxon>Tracheophyta</taxon>
        <taxon>Spermatophyta</taxon>
        <taxon>Magnoliopsida</taxon>
        <taxon>Liliopsida</taxon>
        <taxon>Poales</taxon>
        <taxon>Poaceae</taxon>
        <taxon>PACMAD clade</taxon>
        <taxon>Panicoideae</taxon>
        <taxon>Andropogonodae</taxon>
        <taxon>Andropogoneae</taxon>
        <taxon>Tripsacinae</taxon>
        <taxon>Zea</taxon>
    </lineage>
</organism>
<evidence type="ECO:0000313" key="1">
    <source>
        <dbReference type="EMBL" id="AQK69100.1"/>
    </source>
</evidence>
<name>A0A1D6H2N6_MAIZE</name>
<sequence>MFNVGKGINSLSWNSKCKYLLTTCNDVNTVAILKHFSKPSKITCKIIIVPFTKKPHPTTADVFGVFHPTQKSFFIVTNHGAVSVIRNLLDF</sequence>
<proteinExistence type="predicted"/>
<reference evidence="1" key="1">
    <citation type="submission" date="2015-12" db="EMBL/GenBank/DDBJ databases">
        <title>Update maize B73 reference genome by single molecule sequencing technologies.</title>
        <authorList>
            <consortium name="Maize Genome Sequencing Project"/>
            <person name="Ware D."/>
        </authorList>
    </citation>
    <scope>NUCLEOTIDE SEQUENCE</scope>
    <source>
        <tissue evidence="1">Seedling</tissue>
    </source>
</reference>
<gene>
    <name evidence="1" type="ORF">ZEAMMB73_Zm00001d015536</name>
</gene>
<protein>
    <submittedName>
        <fullName evidence="1">Uncharacterized protein</fullName>
    </submittedName>
</protein>
<dbReference type="InParanoid" id="A0A1D6H2N6"/>